<feature type="region of interest" description="Disordered" evidence="1">
    <location>
        <begin position="35"/>
        <end position="68"/>
    </location>
</feature>
<evidence type="ECO:0000313" key="3">
    <source>
        <dbReference type="Proteomes" id="UP000245884"/>
    </source>
</evidence>
<gene>
    <name evidence="2" type="ORF">BDZ90DRAFT_164520</name>
</gene>
<evidence type="ECO:0000313" key="2">
    <source>
        <dbReference type="EMBL" id="PWN28182.1"/>
    </source>
</evidence>
<dbReference type="AlphaFoldDB" id="A0A316USC5"/>
<organism evidence="2 3">
    <name type="scientific">Jaminaea rosea</name>
    <dbReference type="NCBI Taxonomy" id="1569628"/>
    <lineage>
        <taxon>Eukaryota</taxon>
        <taxon>Fungi</taxon>
        <taxon>Dikarya</taxon>
        <taxon>Basidiomycota</taxon>
        <taxon>Ustilaginomycotina</taxon>
        <taxon>Exobasidiomycetes</taxon>
        <taxon>Microstromatales</taxon>
        <taxon>Microstromatales incertae sedis</taxon>
        <taxon>Jaminaea</taxon>
    </lineage>
</organism>
<name>A0A316USC5_9BASI</name>
<reference evidence="2 3" key="1">
    <citation type="journal article" date="2018" name="Mol. Biol. Evol.">
        <title>Broad Genomic Sampling Reveals a Smut Pathogenic Ancestry of the Fungal Clade Ustilaginomycotina.</title>
        <authorList>
            <person name="Kijpornyongpan T."/>
            <person name="Mondo S.J."/>
            <person name="Barry K."/>
            <person name="Sandor L."/>
            <person name="Lee J."/>
            <person name="Lipzen A."/>
            <person name="Pangilinan J."/>
            <person name="LaButti K."/>
            <person name="Hainaut M."/>
            <person name="Henrissat B."/>
            <person name="Grigoriev I.V."/>
            <person name="Spatafora J.W."/>
            <person name="Aime M.C."/>
        </authorList>
    </citation>
    <scope>NUCLEOTIDE SEQUENCE [LARGE SCALE GENOMIC DNA]</scope>
    <source>
        <strain evidence="2 3">MCA 5214</strain>
    </source>
</reference>
<protein>
    <submittedName>
        <fullName evidence="2">Uncharacterized protein</fullName>
    </submittedName>
</protein>
<sequence length="88" mass="9850">MWQAPAHHCNDSLLSLCPLTTKIAESEHHLIVPPCVQHSARAPQPESRCGSQRRPRGQSGAFSRLRRRDLTSVSRSRCPCAAKYCRAE</sequence>
<accession>A0A316USC5</accession>
<dbReference type="EMBL" id="KZ819666">
    <property type="protein sequence ID" value="PWN28182.1"/>
    <property type="molecule type" value="Genomic_DNA"/>
</dbReference>
<evidence type="ECO:0000256" key="1">
    <source>
        <dbReference type="SAM" id="MobiDB-lite"/>
    </source>
</evidence>
<keyword evidence="3" id="KW-1185">Reference proteome</keyword>
<proteinExistence type="predicted"/>
<dbReference type="GeneID" id="37025459"/>
<dbReference type="Proteomes" id="UP000245884">
    <property type="component" value="Unassembled WGS sequence"/>
</dbReference>
<dbReference type="RefSeq" id="XP_025362794.1">
    <property type="nucleotide sequence ID" value="XM_025503636.1"/>
</dbReference>